<keyword evidence="4" id="KW-0012">Acyltransferase</keyword>
<feature type="transmembrane region" description="Helical" evidence="1">
    <location>
        <begin position="35"/>
        <end position="51"/>
    </location>
</feature>
<gene>
    <name evidence="4" type="ORF">M3N55_10735</name>
</gene>
<keyword evidence="1" id="KW-0472">Membrane</keyword>
<feature type="transmembrane region" description="Helical" evidence="1">
    <location>
        <begin position="72"/>
        <end position="91"/>
    </location>
</feature>
<feature type="domain" description="Acyltransferase 3" evidence="2">
    <location>
        <begin position="5"/>
        <end position="325"/>
    </location>
</feature>
<feature type="transmembrane region" description="Helical" evidence="1">
    <location>
        <begin position="272"/>
        <end position="289"/>
    </location>
</feature>
<feature type="transmembrane region" description="Helical" evidence="1">
    <location>
        <begin position="301"/>
        <end position="324"/>
    </location>
</feature>
<sequence length="657" mass="72561">MHYRPEIDGLRAVAVVPVILFHAGVGALAGGFVGVDVFFVISGYLITSIILRERAEGRFSMWRFWERRARRILPALYVVMLACIPVAWALMLPDQYRDFARSLVAVGLFGSNILFWRESGYFAAAAEEKPLLHTWSLSVEEQFYLLFPLLMVLLWRFGRRGVAGILAVIALVSLGLSHYAAYSMPSANFYLLPTRAWELLVGALCALWLAERPRVGHDGLAGLGLAAIVLSVVWFDGMTPFPSLWALLPVLGAAGVILFARPEGWTGRLLSQRWMVGIGLVSYSAYLWHQPLMAFARIAHLSAPPLWVMLALGALSFPLAYVTWRFVEQPFRRRRGTFARPARLGAALVPTFAVLLAVGVHGHVTEGRRDIWMAQAPEAQVHMYRLLETARAGGAGWRRDPALPCVLQLTRLAGQMDRLRACHETHGPGLLVAGDSHARMLMPVLQGLTKRPFVVTLAQGGCQSFSRRPECTHSQELRTLLREEPALFSDIVYHVVGQSMLTDGTAHAGTPSMFERIGAEDPVVGIAVNQDHIDQVVAFLSELSMFDGPQVLWVGPGLGHYLPMAGLLRAGCDALHSLRAGQAELFSELDEYAALRALARGVPYVSLQKMIQINPSLDLTSCAELFWIDGHHWSVAGMRHFMPRLMPLAAQLKDTSA</sequence>
<dbReference type="Proteomes" id="UP001202550">
    <property type="component" value="Unassembled WGS sequence"/>
</dbReference>
<evidence type="ECO:0000259" key="2">
    <source>
        <dbReference type="Pfam" id="PF01757"/>
    </source>
</evidence>
<feature type="transmembrane region" description="Helical" evidence="1">
    <location>
        <begin position="165"/>
        <end position="184"/>
    </location>
</feature>
<reference evidence="4 5" key="1">
    <citation type="submission" date="2022-05" db="EMBL/GenBank/DDBJ databases">
        <title>Seasonal and diel survey of microbial diversity of the Tyrrhenian coast.</title>
        <authorList>
            <person name="Gattoni G."/>
            <person name="Corral P."/>
        </authorList>
    </citation>
    <scope>NUCLEOTIDE SEQUENCE [LARGE SCALE GENOMIC DNA]</scope>
    <source>
        <strain evidence="4 5">V10</strain>
    </source>
</reference>
<feature type="domain" description="SGNH" evidence="3">
    <location>
        <begin position="420"/>
        <end position="646"/>
    </location>
</feature>
<dbReference type="RefSeq" id="WP_249058683.1">
    <property type="nucleotide sequence ID" value="NZ_JALZWP010000009.1"/>
</dbReference>
<accession>A0ABT0M4I7</accession>
<keyword evidence="1" id="KW-0812">Transmembrane</keyword>
<dbReference type="EMBL" id="JALZWP010000009">
    <property type="protein sequence ID" value="MCL1629209.1"/>
    <property type="molecule type" value="Genomic_DNA"/>
</dbReference>
<evidence type="ECO:0000259" key="3">
    <source>
        <dbReference type="Pfam" id="PF19040"/>
    </source>
</evidence>
<evidence type="ECO:0000313" key="4">
    <source>
        <dbReference type="EMBL" id="MCL1629209.1"/>
    </source>
</evidence>
<dbReference type="PANTHER" id="PTHR23028">
    <property type="entry name" value="ACETYLTRANSFERASE"/>
    <property type="match status" value="1"/>
</dbReference>
<protein>
    <submittedName>
        <fullName evidence="4">Acyltransferase</fullName>
    </submittedName>
</protein>
<feature type="transmembrane region" description="Helical" evidence="1">
    <location>
        <begin position="344"/>
        <end position="364"/>
    </location>
</feature>
<organism evidence="4 5">
    <name type="scientific">Roseinatronobacter domitianus</name>
    <dbReference type="NCBI Taxonomy" id="2940293"/>
    <lineage>
        <taxon>Bacteria</taxon>
        <taxon>Pseudomonadati</taxon>
        <taxon>Pseudomonadota</taxon>
        <taxon>Alphaproteobacteria</taxon>
        <taxon>Rhodobacterales</taxon>
        <taxon>Paracoccaceae</taxon>
        <taxon>Roseinatronobacter</taxon>
    </lineage>
</organism>
<evidence type="ECO:0000313" key="5">
    <source>
        <dbReference type="Proteomes" id="UP001202550"/>
    </source>
</evidence>
<dbReference type="Pfam" id="PF01757">
    <property type="entry name" value="Acyl_transf_3"/>
    <property type="match status" value="1"/>
</dbReference>
<keyword evidence="4" id="KW-0808">Transferase</keyword>
<evidence type="ECO:0000256" key="1">
    <source>
        <dbReference type="SAM" id="Phobius"/>
    </source>
</evidence>
<dbReference type="GO" id="GO:0016746">
    <property type="term" value="F:acyltransferase activity"/>
    <property type="evidence" value="ECO:0007669"/>
    <property type="project" value="UniProtKB-KW"/>
</dbReference>
<dbReference type="InterPro" id="IPR050879">
    <property type="entry name" value="Acyltransferase_3"/>
</dbReference>
<dbReference type="InterPro" id="IPR043968">
    <property type="entry name" value="SGNH"/>
</dbReference>
<name>A0ABT0M4I7_9RHOB</name>
<feature type="transmembrane region" description="Helical" evidence="1">
    <location>
        <begin position="190"/>
        <end position="210"/>
    </location>
</feature>
<keyword evidence="5" id="KW-1185">Reference proteome</keyword>
<dbReference type="PANTHER" id="PTHR23028:SF53">
    <property type="entry name" value="ACYL_TRANSF_3 DOMAIN-CONTAINING PROTEIN"/>
    <property type="match status" value="1"/>
</dbReference>
<dbReference type="InterPro" id="IPR002656">
    <property type="entry name" value="Acyl_transf_3_dom"/>
</dbReference>
<proteinExistence type="predicted"/>
<comment type="caution">
    <text evidence="4">The sequence shown here is derived from an EMBL/GenBank/DDBJ whole genome shotgun (WGS) entry which is preliminary data.</text>
</comment>
<keyword evidence="1" id="KW-1133">Transmembrane helix</keyword>
<feature type="transmembrane region" description="Helical" evidence="1">
    <location>
        <begin position="241"/>
        <end position="260"/>
    </location>
</feature>
<dbReference type="Pfam" id="PF19040">
    <property type="entry name" value="SGNH"/>
    <property type="match status" value="1"/>
</dbReference>
<feature type="transmembrane region" description="Helical" evidence="1">
    <location>
        <begin position="217"/>
        <end position="235"/>
    </location>
</feature>
<feature type="transmembrane region" description="Helical" evidence="1">
    <location>
        <begin position="12"/>
        <end position="29"/>
    </location>
</feature>